<dbReference type="Proteomes" id="UP000250321">
    <property type="component" value="Unassembled WGS sequence"/>
</dbReference>
<evidence type="ECO:0000256" key="1">
    <source>
        <dbReference type="SAM" id="MobiDB-lite"/>
    </source>
</evidence>
<dbReference type="OrthoDB" id="1696465at2759"/>
<dbReference type="PANTHER" id="PTHR35121:SF4">
    <property type="entry name" value="SWIM-TYPE DOMAIN-CONTAINING PROTEIN"/>
    <property type="match status" value="1"/>
</dbReference>
<gene>
    <name evidence="2" type="ORF">Pyn_35912</name>
</gene>
<protein>
    <submittedName>
        <fullName evidence="2">Uncharacterized protein</fullName>
    </submittedName>
</protein>
<name>A0A314YA54_PRUYE</name>
<comment type="caution">
    <text evidence="2">The sequence shown here is derived from an EMBL/GenBank/DDBJ whole genome shotgun (WGS) entry which is preliminary data.</text>
</comment>
<organism evidence="2 3">
    <name type="scientific">Prunus yedoensis var. nudiflora</name>
    <dbReference type="NCBI Taxonomy" id="2094558"/>
    <lineage>
        <taxon>Eukaryota</taxon>
        <taxon>Viridiplantae</taxon>
        <taxon>Streptophyta</taxon>
        <taxon>Embryophyta</taxon>
        <taxon>Tracheophyta</taxon>
        <taxon>Spermatophyta</taxon>
        <taxon>Magnoliopsida</taxon>
        <taxon>eudicotyledons</taxon>
        <taxon>Gunneridae</taxon>
        <taxon>Pentapetalae</taxon>
        <taxon>rosids</taxon>
        <taxon>fabids</taxon>
        <taxon>Rosales</taxon>
        <taxon>Rosaceae</taxon>
        <taxon>Amygdaloideae</taxon>
        <taxon>Amygdaleae</taxon>
        <taxon>Prunus</taxon>
    </lineage>
</organism>
<dbReference type="PANTHER" id="PTHR35121">
    <property type="entry name" value="HOMEODOMAIN PROTEIN 8, PUTATIVE-RELATED"/>
    <property type="match status" value="1"/>
</dbReference>
<evidence type="ECO:0000313" key="3">
    <source>
        <dbReference type="Proteomes" id="UP000250321"/>
    </source>
</evidence>
<sequence>MTSAGVARMMFQYVFEGSLSMRDSKIERRPCHKNCSCALHRSKGGVCSNACQRNISFPKKLSWNDGSLCMQAASSSKFSSPLVDDMSTSTGNSGSVNGVHNPALSHRQ</sequence>
<feature type="region of interest" description="Disordered" evidence="1">
    <location>
        <begin position="79"/>
        <end position="108"/>
    </location>
</feature>
<reference evidence="2 3" key="1">
    <citation type="submission" date="2018-02" db="EMBL/GenBank/DDBJ databases">
        <title>Draft genome of wild Prunus yedoensis var. nudiflora.</title>
        <authorList>
            <person name="Baek S."/>
            <person name="Kim J.-H."/>
            <person name="Choi K."/>
            <person name="Kim G.-B."/>
            <person name="Cho A."/>
            <person name="Jang H."/>
            <person name="Shin C.-H."/>
            <person name="Yu H.-J."/>
            <person name="Mun J.-H."/>
        </authorList>
    </citation>
    <scope>NUCLEOTIDE SEQUENCE [LARGE SCALE GENOMIC DNA]</scope>
    <source>
        <strain evidence="3">cv. Jeju island</strain>
        <tissue evidence="2">Leaf</tissue>
    </source>
</reference>
<proteinExistence type="predicted"/>
<dbReference type="EMBL" id="PJQY01001402">
    <property type="protein sequence ID" value="PQQ02827.1"/>
    <property type="molecule type" value="Genomic_DNA"/>
</dbReference>
<feature type="compositionally biased region" description="Low complexity" evidence="1">
    <location>
        <begin position="87"/>
        <end position="99"/>
    </location>
</feature>
<accession>A0A314YA54</accession>
<dbReference type="AlphaFoldDB" id="A0A314YA54"/>
<evidence type="ECO:0000313" key="2">
    <source>
        <dbReference type="EMBL" id="PQQ02827.1"/>
    </source>
</evidence>
<keyword evidence="3" id="KW-1185">Reference proteome</keyword>